<sequence>MPSFLLYGIRKSSLSEAKVSAESMLGFFFAERDSFYQAGIYYDFGAGGEHKKRMTSKSAKSETTQRARKIVFVIFDQVKLLDIAGPLQVFSDARLADGGSAYDLVVASELGGAVATDSGMVLASQALSDVLDADVDTLLVAGGDPLCS</sequence>
<protein>
    <submittedName>
        <fullName evidence="1">Uncharacterized protein</fullName>
    </submittedName>
</protein>
<dbReference type="EMBL" id="RJJT01000045">
    <property type="protein sequence ID" value="RSB59392.1"/>
    <property type="molecule type" value="Genomic_DNA"/>
</dbReference>
<dbReference type="OrthoDB" id="8481117at2"/>
<gene>
    <name evidence="1" type="ORF">EFD55_32610</name>
</gene>
<dbReference type="AlphaFoldDB" id="A0A3R9A6W7"/>
<name>A0A3R9A6W7_9HYPH</name>
<dbReference type="Gene3D" id="3.40.50.880">
    <property type="match status" value="1"/>
</dbReference>
<dbReference type="Proteomes" id="UP000277279">
    <property type="component" value="Unassembled WGS sequence"/>
</dbReference>
<proteinExistence type="predicted"/>
<reference evidence="1 2" key="1">
    <citation type="submission" date="2018-11" db="EMBL/GenBank/DDBJ databases">
        <authorList>
            <person name="Huo Y."/>
        </authorList>
    </citation>
    <scope>NUCLEOTIDE SEQUENCE [LARGE SCALE GENOMIC DNA]</scope>
    <source>
        <strain evidence="1 2">DSM 30132</strain>
    </source>
</reference>
<accession>A0A3R9A6W7</accession>
<dbReference type="SUPFAM" id="SSF52317">
    <property type="entry name" value="Class I glutamine amidotransferase-like"/>
    <property type="match status" value="1"/>
</dbReference>
<comment type="caution">
    <text evidence="1">The sequence shown here is derived from an EMBL/GenBank/DDBJ whole genome shotgun (WGS) entry which is preliminary data.</text>
</comment>
<evidence type="ECO:0000313" key="2">
    <source>
        <dbReference type="Proteomes" id="UP000277279"/>
    </source>
</evidence>
<evidence type="ECO:0000313" key="1">
    <source>
        <dbReference type="EMBL" id="RSB59392.1"/>
    </source>
</evidence>
<dbReference type="InterPro" id="IPR029062">
    <property type="entry name" value="Class_I_gatase-like"/>
</dbReference>
<organism evidence="1 2">
    <name type="scientific">Rhizobium pisi</name>
    <dbReference type="NCBI Taxonomy" id="574561"/>
    <lineage>
        <taxon>Bacteria</taxon>
        <taxon>Pseudomonadati</taxon>
        <taxon>Pseudomonadota</taxon>
        <taxon>Alphaproteobacteria</taxon>
        <taxon>Hyphomicrobiales</taxon>
        <taxon>Rhizobiaceae</taxon>
        <taxon>Rhizobium/Agrobacterium group</taxon>
        <taxon>Rhizobium</taxon>
    </lineage>
</organism>